<accession>A0ABU0V072</accession>
<evidence type="ECO:0000313" key="1">
    <source>
        <dbReference type="EMBL" id="MDQ1210214.1"/>
    </source>
</evidence>
<sequence>MTLQCIQQPHPHLNANLENGVLTLALNRAETIKCALWRTLSMACPST</sequence>
<dbReference type="EMBL" id="JAUTBK010000002">
    <property type="protein sequence ID" value="MDQ1210214.1"/>
    <property type="molecule type" value="Genomic_DNA"/>
</dbReference>
<organism evidence="1 2">
    <name type="scientific">Acinetobacter baylyi</name>
    <dbReference type="NCBI Taxonomy" id="202950"/>
    <lineage>
        <taxon>Bacteria</taxon>
        <taxon>Pseudomonadati</taxon>
        <taxon>Pseudomonadota</taxon>
        <taxon>Gammaproteobacteria</taxon>
        <taxon>Moraxellales</taxon>
        <taxon>Moraxellaceae</taxon>
        <taxon>Acinetobacter</taxon>
    </lineage>
</organism>
<protein>
    <submittedName>
        <fullName evidence="1">HSP20 family molecular chaperone IbpA</fullName>
    </submittedName>
</protein>
<keyword evidence="2" id="KW-1185">Reference proteome</keyword>
<name>A0ABU0V072_ACIBI</name>
<dbReference type="Proteomes" id="UP001233360">
    <property type="component" value="Unassembled WGS sequence"/>
</dbReference>
<evidence type="ECO:0000313" key="2">
    <source>
        <dbReference type="Proteomes" id="UP001233360"/>
    </source>
</evidence>
<reference evidence="1 2" key="1">
    <citation type="submission" date="2023-07" db="EMBL/GenBank/DDBJ databases">
        <title>Functional and genomic diversity of the sorghum phyllosphere microbiome.</title>
        <authorList>
            <person name="Shade A."/>
        </authorList>
    </citation>
    <scope>NUCLEOTIDE SEQUENCE [LARGE SCALE GENOMIC DNA]</scope>
    <source>
        <strain evidence="1 2">SORGH_AS_0887</strain>
    </source>
</reference>
<comment type="caution">
    <text evidence="1">The sequence shown here is derived from an EMBL/GenBank/DDBJ whole genome shotgun (WGS) entry which is preliminary data.</text>
</comment>
<proteinExistence type="predicted"/>
<gene>
    <name evidence="1" type="ORF">QE380_003137</name>
</gene>